<dbReference type="EMBL" id="SZQA01000006">
    <property type="protein sequence ID" value="TKK89569.1"/>
    <property type="molecule type" value="Genomic_DNA"/>
</dbReference>
<evidence type="ECO:0000313" key="3">
    <source>
        <dbReference type="EMBL" id="TKK89569.1"/>
    </source>
</evidence>
<reference evidence="3 4" key="1">
    <citation type="submission" date="2019-04" db="EMBL/GenBank/DDBJ databases">
        <title>Herbidospora sp. NEAU-GS14.nov., a novel actinomycete isolated from soil.</title>
        <authorList>
            <person name="Han L."/>
        </authorList>
    </citation>
    <scope>NUCLEOTIDE SEQUENCE [LARGE SCALE GENOMIC DNA]</scope>
    <source>
        <strain evidence="3 4">NEAU-GS14</strain>
    </source>
</reference>
<gene>
    <name evidence="3" type="ORF">FDA94_09265</name>
</gene>
<evidence type="ECO:0000313" key="4">
    <source>
        <dbReference type="Proteomes" id="UP000308705"/>
    </source>
</evidence>
<protein>
    <submittedName>
        <fullName evidence="3">DUF916 domain-containing protein</fullName>
    </submittedName>
</protein>
<proteinExistence type="predicted"/>
<sequence length="342" mass="36013">MRLFRTALALFSACAIVALPAAPALADDGDVAWTVRTDTNTFGADRSSYTYSINPGARLDDGLLVANRGKDPLTLTVYAADGYTTDTGRLDLLAKGKKSIGIGAWVHAGRDSVTIEPGKSARIPFSVSVPGNAPPGDYVGGILTSLTQASTAEGINVDRRLGIRIKLRVSGALKPNLTVEDVKMDYSGTFNPFGSGDATIRYTLHNTGNAVLSAKQTMSVAGPFGWLSSDAGDIAGSPELLPGESWQMSVPVKSVAPAFRLAATTVVMPLLTDASGATTSLDPVLATADAWALPWTQLALLVVLVALVVGWFVLMRGRKSRRKEREDARVREAVEAALRNAG</sequence>
<dbReference type="Proteomes" id="UP000308705">
    <property type="component" value="Unassembled WGS sequence"/>
</dbReference>
<keyword evidence="1" id="KW-0812">Transmembrane</keyword>
<keyword evidence="1" id="KW-1133">Transmembrane helix</keyword>
<dbReference type="AlphaFoldDB" id="A0A4U3MLC5"/>
<evidence type="ECO:0000256" key="2">
    <source>
        <dbReference type="SAM" id="SignalP"/>
    </source>
</evidence>
<organism evidence="3 4">
    <name type="scientific">Herbidospora galbida</name>
    <dbReference type="NCBI Taxonomy" id="2575442"/>
    <lineage>
        <taxon>Bacteria</taxon>
        <taxon>Bacillati</taxon>
        <taxon>Actinomycetota</taxon>
        <taxon>Actinomycetes</taxon>
        <taxon>Streptosporangiales</taxon>
        <taxon>Streptosporangiaceae</taxon>
        <taxon>Herbidospora</taxon>
    </lineage>
</organism>
<feature type="transmembrane region" description="Helical" evidence="1">
    <location>
        <begin position="295"/>
        <end position="315"/>
    </location>
</feature>
<keyword evidence="4" id="KW-1185">Reference proteome</keyword>
<feature type="signal peptide" evidence="2">
    <location>
        <begin position="1"/>
        <end position="26"/>
    </location>
</feature>
<name>A0A4U3MLC5_9ACTN</name>
<feature type="chain" id="PRO_5020265810" evidence="2">
    <location>
        <begin position="27"/>
        <end position="342"/>
    </location>
</feature>
<evidence type="ECO:0000256" key="1">
    <source>
        <dbReference type="SAM" id="Phobius"/>
    </source>
</evidence>
<dbReference type="OrthoDB" id="4336304at2"/>
<keyword evidence="1" id="KW-0472">Membrane</keyword>
<accession>A0A4U3MLC5</accession>
<comment type="caution">
    <text evidence="3">The sequence shown here is derived from an EMBL/GenBank/DDBJ whole genome shotgun (WGS) entry which is preliminary data.</text>
</comment>
<keyword evidence="2" id="KW-0732">Signal</keyword>
<dbReference type="RefSeq" id="WP_137246627.1">
    <property type="nucleotide sequence ID" value="NZ_SZQA01000006.1"/>
</dbReference>